<dbReference type="EMBL" id="BSFI01000004">
    <property type="protein sequence ID" value="GLK67179.1"/>
    <property type="molecule type" value="Genomic_DNA"/>
</dbReference>
<accession>A0A9W6MUA2</accession>
<proteinExistence type="predicted"/>
<sequence length="59" mass="5930">MVAVFVVVSWVPTPMVSVSAEAGAAKARPAAATRAAKDAAVRDGKVTDMARLAGLHPGV</sequence>
<dbReference type="AlphaFoldDB" id="A0A9W6MUA2"/>
<name>A0A9W6MUA2_9HYPH</name>
<organism evidence="1 2">
    <name type="scientific">Hansschlegelia plantiphila</name>
    <dbReference type="NCBI Taxonomy" id="374655"/>
    <lineage>
        <taxon>Bacteria</taxon>
        <taxon>Pseudomonadati</taxon>
        <taxon>Pseudomonadota</taxon>
        <taxon>Alphaproteobacteria</taxon>
        <taxon>Hyphomicrobiales</taxon>
        <taxon>Methylopilaceae</taxon>
        <taxon>Hansschlegelia</taxon>
    </lineage>
</organism>
<protein>
    <submittedName>
        <fullName evidence="1">Uncharacterized protein</fullName>
    </submittedName>
</protein>
<reference evidence="1" key="2">
    <citation type="submission" date="2023-01" db="EMBL/GenBank/DDBJ databases">
        <authorList>
            <person name="Sun Q."/>
            <person name="Evtushenko L."/>
        </authorList>
    </citation>
    <scope>NUCLEOTIDE SEQUENCE</scope>
    <source>
        <strain evidence="1">VKM B-2347</strain>
    </source>
</reference>
<evidence type="ECO:0000313" key="1">
    <source>
        <dbReference type="EMBL" id="GLK67179.1"/>
    </source>
</evidence>
<gene>
    <name evidence="1" type="ORF">GCM10008179_08170</name>
</gene>
<reference evidence="1" key="1">
    <citation type="journal article" date="2014" name="Int. J. Syst. Evol. Microbiol.">
        <title>Complete genome sequence of Corynebacterium casei LMG S-19264T (=DSM 44701T), isolated from a smear-ripened cheese.</title>
        <authorList>
            <consortium name="US DOE Joint Genome Institute (JGI-PGF)"/>
            <person name="Walter F."/>
            <person name="Albersmeier A."/>
            <person name="Kalinowski J."/>
            <person name="Ruckert C."/>
        </authorList>
    </citation>
    <scope>NUCLEOTIDE SEQUENCE</scope>
    <source>
        <strain evidence="1">VKM B-2347</strain>
    </source>
</reference>
<keyword evidence="2" id="KW-1185">Reference proteome</keyword>
<comment type="caution">
    <text evidence="1">The sequence shown here is derived from an EMBL/GenBank/DDBJ whole genome shotgun (WGS) entry which is preliminary data.</text>
</comment>
<dbReference type="Proteomes" id="UP001143372">
    <property type="component" value="Unassembled WGS sequence"/>
</dbReference>
<evidence type="ECO:0000313" key="2">
    <source>
        <dbReference type="Proteomes" id="UP001143372"/>
    </source>
</evidence>